<dbReference type="SMART" id="SM00388">
    <property type="entry name" value="HisKA"/>
    <property type="match status" value="1"/>
</dbReference>
<comment type="subcellular location">
    <subcellularLocation>
        <location evidence="2">Cell inner membrane</location>
        <topology evidence="2">Multi-pass membrane protein</topology>
    </subcellularLocation>
</comment>
<reference evidence="14" key="1">
    <citation type="submission" date="2020-12" db="EMBL/GenBank/DDBJ databases">
        <title>Ramlibacter sp. nov., isolated from a freshwater alga, Cryptomonas.</title>
        <authorList>
            <person name="Kim H.M."/>
            <person name="Jeon C.O."/>
        </authorList>
    </citation>
    <scope>NUCLEOTIDE SEQUENCE</scope>
    <source>
        <strain evidence="14">CrO1</strain>
    </source>
</reference>
<dbReference type="Pfam" id="PF08448">
    <property type="entry name" value="PAS_4"/>
    <property type="match status" value="2"/>
</dbReference>
<dbReference type="PROSITE" id="PS50109">
    <property type="entry name" value="HIS_KIN"/>
    <property type="match status" value="1"/>
</dbReference>
<dbReference type="SUPFAM" id="SSF52172">
    <property type="entry name" value="CheY-like"/>
    <property type="match status" value="1"/>
</dbReference>
<keyword evidence="15" id="KW-1185">Reference proteome</keyword>
<dbReference type="FunFam" id="3.30.565.10:FF:000006">
    <property type="entry name" value="Sensor histidine kinase WalK"/>
    <property type="match status" value="1"/>
</dbReference>
<dbReference type="InterPro" id="IPR036097">
    <property type="entry name" value="HisK_dim/P_sf"/>
</dbReference>
<evidence type="ECO:0000256" key="6">
    <source>
        <dbReference type="ARBA" id="ARBA00022777"/>
    </source>
</evidence>
<dbReference type="GO" id="GO:0000155">
    <property type="term" value="F:phosphorelay sensor kinase activity"/>
    <property type="evidence" value="ECO:0007669"/>
    <property type="project" value="InterPro"/>
</dbReference>
<dbReference type="InterPro" id="IPR005467">
    <property type="entry name" value="His_kinase_dom"/>
</dbReference>
<organism evidence="14 15">
    <name type="scientific">Ramlibacter algicola</name>
    <dbReference type="NCBI Taxonomy" id="2795217"/>
    <lineage>
        <taxon>Bacteria</taxon>
        <taxon>Pseudomonadati</taxon>
        <taxon>Pseudomonadota</taxon>
        <taxon>Betaproteobacteria</taxon>
        <taxon>Burkholderiales</taxon>
        <taxon>Comamonadaceae</taxon>
        <taxon>Ramlibacter</taxon>
    </lineage>
</organism>
<keyword evidence="6" id="KW-0418">Kinase</keyword>
<dbReference type="SMART" id="SM00448">
    <property type="entry name" value="REC"/>
    <property type="match status" value="1"/>
</dbReference>
<evidence type="ECO:0000259" key="11">
    <source>
        <dbReference type="PROSITE" id="PS50110"/>
    </source>
</evidence>
<evidence type="ECO:0000256" key="5">
    <source>
        <dbReference type="ARBA" id="ARBA00022679"/>
    </source>
</evidence>
<dbReference type="InterPro" id="IPR003661">
    <property type="entry name" value="HisK_dim/P_dom"/>
</dbReference>
<feature type="domain" description="PAS" evidence="12">
    <location>
        <begin position="152"/>
        <end position="198"/>
    </location>
</feature>
<evidence type="ECO:0000313" key="14">
    <source>
        <dbReference type="EMBL" id="MBK0392694.1"/>
    </source>
</evidence>
<feature type="domain" description="Response regulatory" evidence="11">
    <location>
        <begin position="655"/>
        <end position="773"/>
    </location>
</feature>
<dbReference type="SMART" id="SM00387">
    <property type="entry name" value="HATPase_c"/>
    <property type="match status" value="1"/>
</dbReference>
<dbReference type="PROSITE" id="PS50113">
    <property type="entry name" value="PAC"/>
    <property type="match status" value="1"/>
</dbReference>
<dbReference type="InterPro" id="IPR013655">
    <property type="entry name" value="PAS_fold_3"/>
</dbReference>
<dbReference type="Gene3D" id="1.10.287.130">
    <property type="match status" value="1"/>
</dbReference>
<dbReference type="AlphaFoldDB" id="A0A934UQI9"/>
<dbReference type="CDD" id="cd00130">
    <property type="entry name" value="PAS"/>
    <property type="match status" value="2"/>
</dbReference>
<dbReference type="GO" id="GO:0005886">
    <property type="term" value="C:plasma membrane"/>
    <property type="evidence" value="ECO:0007669"/>
    <property type="project" value="UniProtKB-SubCell"/>
</dbReference>
<dbReference type="PANTHER" id="PTHR43547:SF2">
    <property type="entry name" value="HYBRID SIGNAL TRANSDUCTION HISTIDINE KINASE C"/>
    <property type="match status" value="1"/>
</dbReference>
<evidence type="ECO:0000256" key="9">
    <source>
        <dbReference type="PROSITE-ProRule" id="PRU00169"/>
    </source>
</evidence>
<dbReference type="Pfam" id="PF08447">
    <property type="entry name" value="PAS_3"/>
    <property type="match status" value="1"/>
</dbReference>
<dbReference type="Gene3D" id="3.40.50.2300">
    <property type="match status" value="1"/>
</dbReference>
<keyword evidence="7" id="KW-0902">Two-component regulatory system</keyword>
<dbReference type="PANTHER" id="PTHR43547">
    <property type="entry name" value="TWO-COMPONENT HISTIDINE KINASE"/>
    <property type="match status" value="1"/>
</dbReference>
<keyword evidence="5" id="KW-0808">Transferase</keyword>
<dbReference type="InterPro" id="IPR000014">
    <property type="entry name" value="PAS"/>
</dbReference>
<evidence type="ECO:0000313" key="15">
    <source>
        <dbReference type="Proteomes" id="UP000617041"/>
    </source>
</evidence>
<dbReference type="SUPFAM" id="SSF55874">
    <property type="entry name" value="ATPase domain of HSP90 chaperone/DNA topoisomerase II/histidine kinase"/>
    <property type="match status" value="1"/>
</dbReference>
<dbReference type="PROSITE" id="PS50110">
    <property type="entry name" value="RESPONSE_REGULATORY"/>
    <property type="match status" value="1"/>
</dbReference>
<evidence type="ECO:0000256" key="2">
    <source>
        <dbReference type="ARBA" id="ARBA00004429"/>
    </source>
</evidence>
<dbReference type="SUPFAM" id="SSF47384">
    <property type="entry name" value="Homodimeric domain of signal transducing histidine kinase"/>
    <property type="match status" value="1"/>
</dbReference>
<dbReference type="Pfam" id="PF00072">
    <property type="entry name" value="Response_reg"/>
    <property type="match status" value="1"/>
</dbReference>
<dbReference type="RefSeq" id="WP_200787616.1">
    <property type="nucleotide sequence ID" value="NZ_JAEDAO010000001.1"/>
</dbReference>
<dbReference type="InterPro" id="IPR011006">
    <property type="entry name" value="CheY-like_superfamily"/>
</dbReference>
<dbReference type="InterPro" id="IPR013656">
    <property type="entry name" value="PAS_4"/>
</dbReference>
<feature type="domain" description="Histidine kinase" evidence="10">
    <location>
        <begin position="419"/>
        <end position="637"/>
    </location>
</feature>
<dbReference type="Gene3D" id="3.30.565.10">
    <property type="entry name" value="Histidine kinase-like ATPase, C-terminal domain"/>
    <property type="match status" value="1"/>
</dbReference>
<dbReference type="InterPro" id="IPR035965">
    <property type="entry name" value="PAS-like_dom_sf"/>
</dbReference>
<dbReference type="EC" id="2.7.13.3" evidence="3"/>
<dbReference type="Pfam" id="PF02518">
    <property type="entry name" value="HATPase_c"/>
    <property type="match status" value="1"/>
</dbReference>
<dbReference type="SMART" id="SM00091">
    <property type="entry name" value="PAS"/>
    <property type="match status" value="3"/>
</dbReference>
<evidence type="ECO:0000256" key="7">
    <source>
        <dbReference type="ARBA" id="ARBA00023012"/>
    </source>
</evidence>
<dbReference type="InterPro" id="IPR000700">
    <property type="entry name" value="PAS-assoc_C"/>
</dbReference>
<dbReference type="CDD" id="cd00075">
    <property type="entry name" value="HATPase"/>
    <property type="match status" value="1"/>
</dbReference>
<evidence type="ECO:0000256" key="4">
    <source>
        <dbReference type="ARBA" id="ARBA00022553"/>
    </source>
</evidence>
<evidence type="ECO:0000259" key="12">
    <source>
        <dbReference type="PROSITE" id="PS50112"/>
    </source>
</evidence>
<dbReference type="InterPro" id="IPR036890">
    <property type="entry name" value="HATPase_C_sf"/>
</dbReference>
<dbReference type="PRINTS" id="PR00344">
    <property type="entry name" value="BCTRLSENSOR"/>
</dbReference>
<accession>A0A934UQI9</accession>
<evidence type="ECO:0000256" key="3">
    <source>
        <dbReference type="ARBA" id="ARBA00012438"/>
    </source>
</evidence>
<dbReference type="InterPro" id="IPR003594">
    <property type="entry name" value="HATPase_dom"/>
</dbReference>
<evidence type="ECO:0000256" key="1">
    <source>
        <dbReference type="ARBA" id="ARBA00000085"/>
    </source>
</evidence>
<dbReference type="InterPro" id="IPR001610">
    <property type="entry name" value="PAC"/>
</dbReference>
<keyword evidence="8" id="KW-0472">Membrane</keyword>
<proteinExistence type="predicted"/>
<sequence>MAQRLRTTDWEATALGAPQEWDAALKTLAPIMLASNQPMFIVWGESRCLLYNDAYATILASKHPAALTRDFLDVWHEIRESLAPIVHAAYGGEPVQMDDIELWMERRGYREEAHFSFFYAPLRAESGEIGGFYCACNEITAQILAERRLSESESRHRGVLENMEEGFVLFDSEFNLLEVNQATMRMVQLPREVLIGRNHWELFPGTREGSVGHMYRQVAAERRAQSLEHLYRFTDGRERWFEVRAFPVADGIAAVFQDVTERRQLQEELTASFERVQLALDAGAIVGTWVWSIPEDRFVADERFALCFGLDPATLRTGAPISYAFAAIHPEDAPRVRQELERVLQLGGPYRCQYRVLRNGAYCWVEASGRAEMDDQGHPVRFPGVLLDVEERRRVEAERDQMLETLRLSDRRKDEFLAMLAHELRNPLAPISTAAQVLKLARGEPQRVDEASKVISRQVSHLTKLVDDLLDVSRVTRGLVQLELHAVDMRTVVSAAVEQVKPLVQSRDHELRTRLGAGTCTVRGDFHRLVQIVANLLNNAAKYTPQGGVIEVALAPEGGRAVLTVTDNGVGIAADMILHVFELFTQAERTPDRSQGGLGIGLALVRTLVQLHGGEVRANSPGLHKGSTFRVELPLAPVHPVAPEPAVNPRAGAARIFVVDDNVDAAETLRDLLELMGHSVTLAHDAHGALRQAAQATTPWDAFILDIGLPDMTGYELAQRLREQAAARNSTFVALTGYGQPHDRVISKASGFQHHLVKPADVAVLAEIVAPIAHS</sequence>
<dbReference type="InterPro" id="IPR004358">
    <property type="entry name" value="Sig_transdc_His_kin-like_C"/>
</dbReference>
<dbReference type="CDD" id="cd17580">
    <property type="entry name" value="REC_2_DhkD-like"/>
    <property type="match status" value="1"/>
</dbReference>
<dbReference type="Proteomes" id="UP000617041">
    <property type="component" value="Unassembled WGS sequence"/>
</dbReference>
<name>A0A934UQI9_9BURK</name>
<dbReference type="Gene3D" id="3.30.450.20">
    <property type="entry name" value="PAS domain"/>
    <property type="match status" value="3"/>
</dbReference>
<dbReference type="Pfam" id="PF00512">
    <property type="entry name" value="HisKA"/>
    <property type="match status" value="1"/>
</dbReference>
<dbReference type="FunFam" id="1.10.287.130:FF:000001">
    <property type="entry name" value="Two-component sensor histidine kinase"/>
    <property type="match status" value="1"/>
</dbReference>
<dbReference type="PROSITE" id="PS50112">
    <property type="entry name" value="PAS"/>
    <property type="match status" value="1"/>
</dbReference>
<evidence type="ECO:0000256" key="8">
    <source>
        <dbReference type="ARBA" id="ARBA00023136"/>
    </source>
</evidence>
<dbReference type="EMBL" id="JAEDAO010000001">
    <property type="protein sequence ID" value="MBK0392694.1"/>
    <property type="molecule type" value="Genomic_DNA"/>
</dbReference>
<evidence type="ECO:0000259" key="10">
    <source>
        <dbReference type="PROSITE" id="PS50109"/>
    </source>
</evidence>
<dbReference type="SUPFAM" id="SSF55785">
    <property type="entry name" value="PYP-like sensor domain (PAS domain)"/>
    <property type="match status" value="3"/>
</dbReference>
<gene>
    <name evidence="14" type="ORF">I8E28_08830</name>
</gene>
<dbReference type="CDD" id="cd00082">
    <property type="entry name" value="HisKA"/>
    <property type="match status" value="1"/>
</dbReference>
<feature type="domain" description="PAC" evidence="13">
    <location>
        <begin position="348"/>
        <end position="401"/>
    </location>
</feature>
<protein>
    <recommendedName>
        <fullName evidence="3">histidine kinase</fullName>
        <ecNumber evidence="3">2.7.13.3</ecNumber>
    </recommendedName>
</protein>
<comment type="caution">
    <text evidence="14">The sequence shown here is derived from an EMBL/GenBank/DDBJ whole genome shotgun (WGS) entry which is preliminary data.</text>
</comment>
<dbReference type="NCBIfam" id="TIGR00229">
    <property type="entry name" value="sensory_box"/>
    <property type="match status" value="1"/>
</dbReference>
<dbReference type="SMART" id="SM00086">
    <property type="entry name" value="PAC"/>
    <property type="match status" value="2"/>
</dbReference>
<comment type="catalytic activity">
    <reaction evidence="1">
        <text>ATP + protein L-histidine = ADP + protein N-phospho-L-histidine.</text>
        <dbReference type="EC" id="2.7.13.3"/>
    </reaction>
</comment>
<evidence type="ECO:0000259" key="13">
    <source>
        <dbReference type="PROSITE" id="PS50113"/>
    </source>
</evidence>
<dbReference type="InterPro" id="IPR001789">
    <property type="entry name" value="Sig_transdc_resp-reg_receiver"/>
</dbReference>
<feature type="modified residue" description="4-aspartylphosphate" evidence="9">
    <location>
        <position position="706"/>
    </location>
</feature>
<keyword evidence="4 9" id="KW-0597">Phosphoprotein</keyword>